<evidence type="ECO:0000256" key="1">
    <source>
        <dbReference type="ARBA" id="ARBA00007429"/>
    </source>
</evidence>
<accession>A0A433Q7I4</accession>
<dbReference type="EMBL" id="RBNJ01012233">
    <property type="protein sequence ID" value="RUS25719.1"/>
    <property type="molecule type" value="Genomic_DNA"/>
</dbReference>
<name>A0A433Q7I4_9FUNG</name>
<evidence type="ECO:0008006" key="6">
    <source>
        <dbReference type="Google" id="ProtNLM"/>
    </source>
</evidence>
<dbReference type="PANTHER" id="PTHR10921:SF1">
    <property type="entry name" value="NUCLEAR DISTRIBUTION PROTEIN NUDE HOMOLOG"/>
    <property type="match status" value="1"/>
</dbReference>
<dbReference type="GO" id="GO:0047496">
    <property type="term" value="P:vesicle transport along microtubule"/>
    <property type="evidence" value="ECO:0007669"/>
    <property type="project" value="TreeGrafter"/>
</dbReference>
<proteinExistence type="inferred from homology"/>
<dbReference type="InterPro" id="IPR033494">
    <property type="entry name" value="NUDE"/>
</dbReference>
<sequence>MAEQAPRYLDLCLFLGPFASSDPSLNEIPVDCRSFQSIEEELDHYRSRAESLEGTLLDTQLALEEFQASSRELEEEMERELERTEKINNEVKARNEVLRREAEEWK</sequence>
<evidence type="ECO:0000313" key="5">
    <source>
        <dbReference type="Proteomes" id="UP000274822"/>
    </source>
</evidence>
<dbReference type="GO" id="GO:0000132">
    <property type="term" value="P:establishment of mitotic spindle orientation"/>
    <property type="evidence" value="ECO:0007669"/>
    <property type="project" value="TreeGrafter"/>
</dbReference>
<organism evidence="4 5">
    <name type="scientific">Jimgerdemannia flammicorona</name>
    <dbReference type="NCBI Taxonomy" id="994334"/>
    <lineage>
        <taxon>Eukaryota</taxon>
        <taxon>Fungi</taxon>
        <taxon>Fungi incertae sedis</taxon>
        <taxon>Mucoromycota</taxon>
        <taxon>Mucoromycotina</taxon>
        <taxon>Endogonomycetes</taxon>
        <taxon>Endogonales</taxon>
        <taxon>Endogonaceae</taxon>
        <taxon>Jimgerdemannia</taxon>
    </lineage>
</organism>
<gene>
    <name evidence="4" type="ORF">BC938DRAFT_471753</name>
</gene>
<dbReference type="GO" id="GO:0000776">
    <property type="term" value="C:kinetochore"/>
    <property type="evidence" value="ECO:0007669"/>
    <property type="project" value="TreeGrafter"/>
</dbReference>
<evidence type="ECO:0000313" key="4">
    <source>
        <dbReference type="EMBL" id="RUS25719.1"/>
    </source>
</evidence>
<comment type="caution">
    <text evidence="4">The sequence shown here is derived from an EMBL/GenBank/DDBJ whole genome shotgun (WGS) entry which is preliminary data.</text>
</comment>
<keyword evidence="2 3" id="KW-0175">Coiled coil</keyword>
<dbReference type="GO" id="GO:0007020">
    <property type="term" value="P:microtubule nucleation"/>
    <property type="evidence" value="ECO:0007669"/>
    <property type="project" value="TreeGrafter"/>
</dbReference>
<evidence type="ECO:0000256" key="2">
    <source>
        <dbReference type="ARBA" id="ARBA00023054"/>
    </source>
</evidence>
<feature type="non-terminal residue" evidence="4">
    <location>
        <position position="106"/>
    </location>
</feature>
<reference evidence="4 5" key="1">
    <citation type="journal article" date="2018" name="New Phytol.">
        <title>Phylogenomics of Endogonaceae and evolution of mycorrhizas within Mucoromycota.</title>
        <authorList>
            <person name="Chang Y."/>
            <person name="Desiro A."/>
            <person name="Na H."/>
            <person name="Sandor L."/>
            <person name="Lipzen A."/>
            <person name="Clum A."/>
            <person name="Barry K."/>
            <person name="Grigoriev I.V."/>
            <person name="Martin F.M."/>
            <person name="Stajich J.E."/>
            <person name="Smith M.E."/>
            <person name="Bonito G."/>
            <person name="Spatafora J.W."/>
        </authorList>
    </citation>
    <scope>NUCLEOTIDE SEQUENCE [LARGE SCALE GENOMIC DNA]</scope>
    <source>
        <strain evidence="4 5">AD002</strain>
    </source>
</reference>
<dbReference type="GO" id="GO:0051642">
    <property type="term" value="P:centrosome localization"/>
    <property type="evidence" value="ECO:0007669"/>
    <property type="project" value="TreeGrafter"/>
</dbReference>
<keyword evidence="5" id="KW-1185">Reference proteome</keyword>
<dbReference type="GO" id="GO:0005871">
    <property type="term" value="C:kinesin complex"/>
    <property type="evidence" value="ECO:0007669"/>
    <property type="project" value="TreeGrafter"/>
</dbReference>
<protein>
    <recommendedName>
        <fullName evidence="6">NUDE domain-containing protein</fullName>
    </recommendedName>
</protein>
<dbReference type="PANTHER" id="PTHR10921">
    <property type="entry name" value="NUCLEAR DISTRIBUTION PROTEIN NUDE HOMOLOG 1"/>
    <property type="match status" value="1"/>
</dbReference>
<evidence type="ECO:0000256" key="3">
    <source>
        <dbReference type="SAM" id="Coils"/>
    </source>
</evidence>
<dbReference type="Proteomes" id="UP000274822">
    <property type="component" value="Unassembled WGS sequence"/>
</dbReference>
<comment type="similarity">
    <text evidence="1">Belongs to the nudE family.</text>
</comment>
<dbReference type="AlphaFoldDB" id="A0A433Q7I4"/>
<feature type="coiled-coil region" evidence="3">
    <location>
        <begin position="35"/>
        <end position="101"/>
    </location>
</feature>
<dbReference type="GO" id="GO:0007059">
    <property type="term" value="P:chromosome segregation"/>
    <property type="evidence" value="ECO:0007669"/>
    <property type="project" value="TreeGrafter"/>
</dbReference>
<dbReference type="GO" id="GO:0008017">
    <property type="term" value="F:microtubule binding"/>
    <property type="evidence" value="ECO:0007669"/>
    <property type="project" value="InterPro"/>
</dbReference>